<dbReference type="EMBL" id="LXJU01000001">
    <property type="protein sequence ID" value="OGE57956.1"/>
    <property type="molecule type" value="Genomic_DNA"/>
</dbReference>
<dbReference type="RefSeq" id="XP_022493379.1">
    <property type="nucleotide sequence ID" value="XM_022626624.1"/>
</dbReference>
<comment type="caution">
    <text evidence="2">The sequence shown here is derived from an EMBL/GenBank/DDBJ whole genome shotgun (WGS) entry which is preliminary data.</text>
</comment>
<proteinExistence type="predicted"/>
<protein>
    <submittedName>
        <fullName evidence="2">Uncharacterized protein</fullName>
    </submittedName>
</protein>
<name>A0A1F5LY35_PENAI</name>
<evidence type="ECO:0000313" key="3">
    <source>
        <dbReference type="Proteomes" id="UP000177622"/>
    </source>
</evidence>
<accession>A0A1F5LY35</accession>
<dbReference type="GeneID" id="34571358"/>
<organism evidence="2 3">
    <name type="scientific">Penicillium arizonense</name>
    <dbReference type="NCBI Taxonomy" id="1835702"/>
    <lineage>
        <taxon>Eukaryota</taxon>
        <taxon>Fungi</taxon>
        <taxon>Dikarya</taxon>
        <taxon>Ascomycota</taxon>
        <taxon>Pezizomycotina</taxon>
        <taxon>Eurotiomycetes</taxon>
        <taxon>Eurotiomycetidae</taxon>
        <taxon>Eurotiales</taxon>
        <taxon>Aspergillaceae</taxon>
        <taxon>Penicillium</taxon>
    </lineage>
</organism>
<evidence type="ECO:0000256" key="1">
    <source>
        <dbReference type="SAM" id="MobiDB-lite"/>
    </source>
</evidence>
<evidence type="ECO:0000313" key="2">
    <source>
        <dbReference type="EMBL" id="OGE57956.1"/>
    </source>
</evidence>
<sequence>MAEGEPTRRLSTISETSQENWGNDLDPQNNLPRAILQMPARFEMCCEIHRDNGAKDPGTLVKVDRWVSPAHFIWKLSAAQANADSEHFRSRYDLHHRATWNCIEADLEALGDGPERLNYVFPEPPYSRATVSLPLLNLAGGLGVTFQVGTAATDLYIDKGFGEMWKFVTNADPAISVFWLWDVQLRDDSPSPVISPAPTPAPLPTSATPETGPTPRRCNARAALANLLHRLRNNSLRRSFSRK</sequence>
<feature type="compositionally biased region" description="Polar residues" evidence="1">
    <location>
        <begin position="9"/>
        <end position="30"/>
    </location>
</feature>
<dbReference type="Proteomes" id="UP000177622">
    <property type="component" value="Unassembled WGS sequence"/>
</dbReference>
<gene>
    <name evidence="2" type="ORF">PENARI_c001G06282</name>
</gene>
<reference evidence="2 3" key="1">
    <citation type="journal article" date="2016" name="Sci. Rep.">
        <title>Penicillium arizonense, a new, genome sequenced fungal species, reveals a high chemical diversity in secreted metabolites.</title>
        <authorList>
            <person name="Grijseels S."/>
            <person name="Nielsen J.C."/>
            <person name="Randelovic M."/>
            <person name="Nielsen J."/>
            <person name="Nielsen K.F."/>
            <person name="Workman M."/>
            <person name="Frisvad J.C."/>
        </authorList>
    </citation>
    <scope>NUCLEOTIDE SEQUENCE [LARGE SCALE GENOMIC DNA]</scope>
    <source>
        <strain evidence="2 3">CBS 141311</strain>
    </source>
</reference>
<dbReference type="AlphaFoldDB" id="A0A1F5LY35"/>
<feature type="region of interest" description="Disordered" evidence="1">
    <location>
        <begin position="1"/>
        <end position="30"/>
    </location>
</feature>
<dbReference type="OrthoDB" id="10373326at2759"/>
<keyword evidence="3" id="KW-1185">Reference proteome</keyword>
<feature type="compositionally biased region" description="Pro residues" evidence="1">
    <location>
        <begin position="193"/>
        <end position="203"/>
    </location>
</feature>
<feature type="region of interest" description="Disordered" evidence="1">
    <location>
        <begin position="191"/>
        <end position="216"/>
    </location>
</feature>